<gene>
    <name evidence="3" type="ORF">ACH5RR_041102</name>
</gene>
<keyword evidence="1" id="KW-0732">Signal</keyword>
<name>A0ABD2XY04_9GENT</name>
<evidence type="ECO:0000313" key="3">
    <source>
        <dbReference type="EMBL" id="KAL3498370.1"/>
    </source>
</evidence>
<dbReference type="Proteomes" id="UP001630127">
    <property type="component" value="Unassembled WGS sequence"/>
</dbReference>
<comment type="caution">
    <text evidence="3">The sequence shown here is derived from an EMBL/GenBank/DDBJ whole genome shotgun (WGS) entry which is preliminary data.</text>
</comment>
<proteinExistence type="predicted"/>
<evidence type="ECO:0000259" key="2">
    <source>
        <dbReference type="PROSITE" id="PS51277"/>
    </source>
</evidence>
<feature type="signal peptide" evidence="1">
    <location>
        <begin position="1"/>
        <end position="21"/>
    </location>
</feature>
<dbReference type="AlphaFoldDB" id="A0ABD2XY04"/>
<accession>A0ABD2XY04</accession>
<dbReference type="SMART" id="SM01045">
    <property type="entry name" value="BURP"/>
    <property type="match status" value="1"/>
</dbReference>
<dbReference type="EMBL" id="JBJUIK010000017">
    <property type="protein sequence ID" value="KAL3498370.1"/>
    <property type="molecule type" value="Genomic_DNA"/>
</dbReference>
<dbReference type="PANTHER" id="PTHR31236">
    <property type="entry name" value="BURP DOMAIN PROTEIN USPL1-LIKE"/>
    <property type="match status" value="1"/>
</dbReference>
<dbReference type="InterPro" id="IPR004873">
    <property type="entry name" value="BURP_dom"/>
</dbReference>
<dbReference type="PROSITE" id="PS51277">
    <property type="entry name" value="BURP"/>
    <property type="match status" value="1"/>
</dbReference>
<organism evidence="3 4">
    <name type="scientific">Cinchona calisaya</name>
    <dbReference type="NCBI Taxonomy" id="153742"/>
    <lineage>
        <taxon>Eukaryota</taxon>
        <taxon>Viridiplantae</taxon>
        <taxon>Streptophyta</taxon>
        <taxon>Embryophyta</taxon>
        <taxon>Tracheophyta</taxon>
        <taxon>Spermatophyta</taxon>
        <taxon>Magnoliopsida</taxon>
        <taxon>eudicotyledons</taxon>
        <taxon>Gunneridae</taxon>
        <taxon>Pentapetalae</taxon>
        <taxon>asterids</taxon>
        <taxon>lamiids</taxon>
        <taxon>Gentianales</taxon>
        <taxon>Rubiaceae</taxon>
        <taxon>Cinchonoideae</taxon>
        <taxon>Cinchoneae</taxon>
        <taxon>Cinchona</taxon>
    </lineage>
</organism>
<evidence type="ECO:0000256" key="1">
    <source>
        <dbReference type="SAM" id="SignalP"/>
    </source>
</evidence>
<sequence>MEYRPLYVFIFVALVFVTSHAALPSELYWKSVLPNSPMPRAVKDLLQSDVMETESISVGVSGGGVDVDTHGGNPGGTDVYVGPGGVDVDIPGGHPGGTNVNVGHGAVGVDTQGGHPRRTDVNVRRGGGTTVVSGRHKGKPVYVGVVPGPQPFSYNYAATKDQLHDNPNVALFFLENKMTQGSKMNLHFFKTSNRATFLPRQVAESIPFSSSKVADIFNKFSVKPNSEEAKIMEKTIKECEEPGIEGEEKFCATSLEAMVDFSTSKLGKNIQAISTSAEKDAPLQKYTVTGVKKITNEKAVVCHQQNYAYAVFYCHKTQTTRAYTVSMEGIDGTKVKAVAVCHEDTTKWNPNHLAFHVLKIKPGHVPVCHFLPEDHIVWVPK</sequence>
<dbReference type="PANTHER" id="PTHR31236:SF2">
    <property type="entry name" value="BURP DOMAIN PROTEIN RD22"/>
    <property type="match status" value="1"/>
</dbReference>
<dbReference type="InterPro" id="IPR044816">
    <property type="entry name" value="BURP"/>
</dbReference>
<feature type="domain" description="BURP" evidence="2">
    <location>
        <begin position="172"/>
        <end position="381"/>
    </location>
</feature>
<dbReference type="Pfam" id="PF03181">
    <property type="entry name" value="BURP"/>
    <property type="match status" value="1"/>
</dbReference>
<reference evidence="3 4" key="1">
    <citation type="submission" date="2024-11" db="EMBL/GenBank/DDBJ databases">
        <title>A near-complete genome assembly of Cinchona calisaya.</title>
        <authorList>
            <person name="Lian D.C."/>
            <person name="Zhao X.W."/>
            <person name="Wei L."/>
        </authorList>
    </citation>
    <scope>NUCLEOTIDE SEQUENCE [LARGE SCALE GENOMIC DNA]</scope>
    <source>
        <tissue evidence="3">Nenye</tissue>
    </source>
</reference>
<protein>
    <recommendedName>
        <fullName evidence="2">BURP domain-containing protein</fullName>
    </recommendedName>
</protein>
<keyword evidence="4" id="KW-1185">Reference proteome</keyword>
<evidence type="ECO:0000313" key="4">
    <source>
        <dbReference type="Proteomes" id="UP001630127"/>
    </source>
</evidence>
<feature type="chain" id="PRO_5044835090" description="BURP domain-containing protein" evidence="1">
    <location>
        <begin position="22"/>
        <end position="381"/>
    </location>
</feature>